<dbReference type="Proteomes" id="UP000251402">
    <property type="component" value="Chromosome"/>
</dbReference>
<organism evidence="1 2">
    <name type="scientific">Mucilaginibacter rubeus</name>
    <dbReference type="NCBI Taxonomy" id="2027860"/>
    <lineage>
        <taxon>Bacteria</taxon>
        <taxon>Pseudomonadati</taxon>
        <taxon>Bacteroidota</taxon>
        <taxon>Sphingobacteriia</taxon>
        <taxon>Sphingobacteriales</taxon>
        <taxon>Sphingobacteriaceae</taxon>
        <taxon>Mucilaginibacter</taxon>
    </lineage>
</organism>
<sequence length="60" mass="6919">MIKTRLPGIFLLRLLNQNSNDLLRKPNMISEIDRVTMLLKRPLYTGFAKNNVGFRCAVTL</sequence>
<proteinExistence type="predicted"/>
<reference evidence="1" key="1">
    <citation type="submission" date="2019-08" db="EMBL/GenBank/DDBJ databases">
        <title>Comparative genome analysis confer to the adaptation heavy metal polluted environment.</title>
        <authorList>
            <person name="Li Y."/>
        </authorList>
    </citation>
    <scope>NUCLEOTIDE SEQUENCE [LARGE SCALE GENOMIC DNA]</scope>
    <source>
        <strain evidence="1">P1</strain>
    </source>
</reference>
<dbReference type="EMBL" id="CP043450">
    <property type="protein sequence ID" value="QEM09131.1"/>
    <property type="molecule type" value="Genomic_DNA"/>
</dbReference>
<name>A0A5C1HVN7_9SPHI</name>
<accession>A0A5C1HVN7</accession>
<protein>
    <submittedName>
        <fullName evidence="1">Uncharacterized protein</fullName>
    </submittedName>
</protein>
<evidence type="ECO:0000313" key="1">
    <source>
        <dbReference type="EMBL" id="QEM09131.1"/>
    </source>
</evidence>
<dbReference type="KEGG" id="mrub:DEO27_003565"/>
<evidence type="ECO:0000313" key="2">
    <source>
        <dbReference type="Proteomes" id="UP000251402"/>
    </source>
</evidence>
<dbReference type="RefSeq" id="WP_146750009.1">
    <property type="nucleotide sequence ID" value="NZ_CP043450.1"/>
</dbReference>
<keyword evidence="2" id="KW-1185">Reference proteome</keyword>
<gene>
    <name evidence="1" type="ORF">DEO27_003565</name>
</gene>
<dbReference type="AlphaFoldDB" id="A0A5C1HVN7"/>